<dbReference type="PANTHER" id="PTHR24026">
    <property type="entry name" value="FAT ATYPICAL CADHERIN-RELATED"/>
    <property type="match status" value="1"/>
</dbReference>
<proteinExistence type="predicted"/>
<feature type="non-terminal residue" evidence="4">
    <location>
        <position position="110"/>
    </location>
</feature>
<protein>
    <submittedName>
        <fullName evidence="4">Cadherin repeat domain-containing protein</fullName>
    </submittedName>
</protein>
<dbReference type="Gene3D" id="2.60.40.60">
    <property type="entry name" value="Cadherins"/>
    <property type="match status" value="1"/>
</dbReference>
<evidence type="ECO:0000259" key="3">
    <source>
        <dbReference type="PROSITE" id="PS50268"/>
    </source>
</evidence>
<keyword evidence="5" id="KW-1185">Reference proteome</keyword>
<dbReference type="PANTHER" id="PTHR24026:SF126">
    <property type="entry name" value="PROTOCADHERIN FAT 4"/>
    <property type="match status" value="1"/>
</dbReference>
<sequence>KASYSFTVVATDAAGNHSSQAVTLGINNLDEVAPTITSGTTATAINENSGAGQIVYTATATDTADISGGVTFSLQPGSDTGLTIDPVTGAVTLTGNPDFENKASYSFTVV</sequence>
<comment type="caution">
    <text evidence="4">The sequence shown here is derived from an EMBL/GenBank/DDBJ whole genome shotgun (WGS) entry which is preliminary data.</text>
</comment>
<keyword evidence="1" id="KW-0812">Transmembrane</keyword>
<dbReference type="SUPFAM" id="SSF49313">
    <property type="entry name" value="Cadherin-like"/>
    <property type="match status" value="1"/>
</dbReference>
<gene>
    <name evidence="4" type="ORF">VOF76_27995</name>
</gene>
<dbReference type="InterPro" id="IPR015919">
    <property type="entry name" value="Cadherin-like_sf"/>
</dbReference>
<dbReference type="PROSITE" id="PS50268">
    <property type="entry name" value="CADHERIN_2"/>
    <property type="match status" value="1"/>
</dbReference>
<organism evidence="4 5">
    <name type="scientific">Leclercia adecarboxylata</name>
    <dbReference type="NCBI Taxonomy" id="83655"/>
    <lineage>
        <taxon>Bacteria</taxon>
        <taxon>Pseudomonadati</taxon>
        <taxon>Pseudomonadota</taxon>
        <taxon>Gammaproteobacteria</taxon>
        <taxon>Enterobacterales</taxon>
        <taxon>Enterobacteriaceae</taxon>
        <taxon>Leclercia</taxon>
    </lineage>
</organism>
<name>A0ABU6IEF4_9ENTR</name>
<feature type="non-terminal residue" evidence="4">
    <location>
        <position position="1"/>
    </location>
</feature>
<feature type="domain" description="Cadherin" evidence="3">
    <location>
        <begin position="37"/>
        <end position="109"/>
    </location>
</feature>
<dbReference type="EMBL" id="JAYMCU010000507">
    <property type="protein sequence ID" value="MEC3939936.1"/>
    <property type="molecule type" value="Genomic_DNA"/>
</dbReference>
<dbReference type="RefSeq" id="WP_326293569.1">
    <property type="nucleotide sequence ID" value="NZ_JAYMCU010000507.1"/>
</dbReference>
<keyword evidence="2" id="KW-1133">Transmembrane helix</keyword>
<reference evidence="4 5" key="1">
    <citation type="submission" date="2024-01" db="EMBL/GenBank/DDBJ databases">
        <title>Comparative Genomics of Leclercia adecarboxylata Strains Isolated from Several Sources.</title>
        <authorList>
            <person name="Yescas-Zazueta V."/>
            <person name="Balbuena-Alonso M.G."/>
            <person name="Valencia D."/>
            <person name="Mendez-Pfeiffer P.A."/>
            <person name="Ballesteros-Monrreal M.G."/>
            <person name="Rocha-Gracia R.D.C."/>
            <person name="Barrios-Villa E."/>
        </authorList>
    </citation>
    <scope>NUCLEOTIDE SEQUENCE [LARGE SCALE GENOMIC DNA]</scope>
    <source>
        <strain evidence="4 5">33MEM</strain>
    </source>
</reference>
<evidence type="ECO:0000256" key="1">
    <source>
        <dbReference type="ARBA" id="ARBA00022692"/>
    </source>
</evidence>
<dbReference type="CDD" id="cd11304">
    <property type="entry name" value="Cadherin_repeat"/>
    <property type="match status" value="1"/>
</dbReference>
<accession>A0ABU6IEF4</accession>
<evidence type="ECO:0000313" key="5">
    <source>
        <dbReference type="Proteomes" id="UP001357437"/>
    </source>
</evidence>
<dbReference type="Proteomes" id="UP001357437">
    <property type="component" value="Unassembled WGS sequence"/>
</dbReference>
<dbReference type="InterPro" id="IPR002126">
    <property type="entry name" value="Cadherin-like_dom"/>
</dbReference>
<evidence type="ECO:0000256" key="2">
    <source>
        <dbReference type="ARBA" id="ARBA00022989"/>
    </source>
</evidence>
<evidence type="ECO:0000313" key="4">
    <source>
        <dbReference type="EMBL" id="MEC3939936.1"/>
    </source>
</evidence>
<keyword evidence="2" id="KW-0472">Membrane</keyword>